<organism evidence="2 3">
    <name type="scientific">Candidatus Dojkabacteria bacterium</name>
    <dbReference type="NCBI Taxonomy" id="2099670"/>
    <lineage>
        <taxon>Bacteria</taxon>
        <taxon>Candidatus Dojkabacteria</taxon>
    </lineage>
</organism>
<dbReference type="AlphaFoldDB" id="A0A5C7J509"/>
<comment type="caution">
    <text evidence="2">The sequence shown here is derived from an EMBL/GenBank/DDBJ whole genome shotgun (WGS) entry which is preliminary data.</text>
</comment>
<evidence type="ECO:0000313" key="3">
    <source>
        <dbReference type="Proteomes" id="UP000321026"/>
    </source>
</evidence>
<feature type="region of interest" description="Disordered" evidence="1">
    <location>
        <begin position="582"/>
        <end position="613"/>
    </location>
</feature>
<accession>A0A5C7J509</accession>
<name>A0A5C7J509_9BACT</name>
<gene>
    <name evidence="2" type="ORF">E6Q11_04360</name>
</gene>
<dbReference type="Proteomes" id="UP000321026">
    <property type="component" value="Unassembled WGS sequence"/>
</dbReference>
<proteinExistence type="predicted"/>
<dbReference type="EMBL" id="SSDS01000070">
    <property type="protein sequence ID" value="TXG76605.1"/>
    <property type="molecule type" value="Genomic_DNA"/>
</dbReference>
<reference evidence="2 3" key="1">
    <citation type="submission" date="2018-09" db="EMBL/GenBank/DDBJ databases">
        <title>Metagenome Assembled Genomes from an Advanced Water Purification Facility.</title>
        <authorList>
            <person name="Stamps B.W."/>
            <person name="Spear J.R."/>
        </authorList>
    </citation>
    <scope>NUCLEOTIDE SEQUENCE [LARGE SCALE GENOMIC DNA]</scope>
    <source>
        <strain evidence="2">Bin_63_2</strain>
    </source>
</reference>
<feature type="compositionally biased region" description="Polar residues" evidence="1">
    <location>
        <begin position="599"/>
        <end position="613"/>
    </location>
</feature>
<protein>
    <submittedName>
        <fullName evidence="2">Uncharacterized protein</fullName>
    </submittedName>
</protein>
<evidence type="ECO:0000256" key="1">
    <source>
        <dbReference type="SAM" id="MobiDB-lite"/>
    </source>
</evidence>
<evidence type="ECO:0000313" key="2">
    <source>
        <dbReference type="EMBL" id="TXG76605.1"/>
    </source>
</evidence>
<sequence>MQETQSIFALIRKEINEYTQQYIEVVPGCYFNQQDTIKRIHLYINSKFENPVKFHGRERIFHNIVNYRRDTVAKAIDIDTKDIRLKADNPESMIQTFLAEKEFKLWMKQNEIGEVLNSLAEDLATYGTIVIKLVGQKAENVDLRRFFLDQTVKDLQKSRFVTQEHYMTEPELRKMEGKWDNIDLVIERFGSYFAPQSYTNDGTTNVQGSTPYYKIYERYGDVPEYMINPKSRSRRMVRAMFIVAEPFSQSVTNDGKVTVDNGVILASARWDKEYPYEDCHYSQVKGRWLGLGPVEVLFPAQERQNEMSNQKRIAMEISALHIFQTKDRNAPRNLMKYTNSGDVLIVNDSLEPVVNEERNLPAFAQEEAMYKSLADNLTFTFDATRGEALPSSTPATNAVIQNNNVNSYFQTKREKFGLFLERFFNKHVLPRLLKDISTEHMLRFIGDPEDIAKLDSYIAPHYIKKQVIQEILAGKMVDQLGLQSITDDINQQLKRQGAQRFLKIKQDFYKDSKFTFDFVITDEQQDSAVMAQNTFQIITVLAQNPTLIDDPVMKKLFYQYASMIGISPMELDVASQQRQDMKAMQQAPNQPGAEVVPSIPTNQTPELTNTINA</sequence>